<name>A0A6V7V571_MELEN</name>
<reference evidence="1 2" key="1">
    <citation type="submission" date="2020-08" db="EMBL/GenBank/DDBJ databases">
        <authorList>
            <person name="Koutsovoulos G."/>
            <person name="Danchin GJ E."/>
        </authorList>
    </citation>
    <scope>NUCLEOTIDE SEQUENCE [LARGE SCALE GENOMIC DNA]</scope>
</reference>
<dbReference type="EMBL" id="CAJEWN010000163">
    <property type="protein sequence ID" value="CAD2170107.1"/>
    <property type="molecule type" value="Genomic_DNA"/>
</dbReference>
<dbReference type="Proteomes" id="UP000580250">
    <property type="component" value="Unassembled WGS sequence"/>
</dbReference>
<accession>A0A6V7V571</accession>
<evidence type="ECO:0000313" key="1">
    <source>
        <dbReference type="EMBL" id="CAD2170107.1"/>
    </source>
</evidence>
<evidence type="ECO:0000313" key="2">
    <source>
        <dbReference type="Proteomes" id="UP000580250"/>
    </source>
</evidence>
<proteinExistence type="predicted"/>
<sequence>MILIKLLIKKFYSHFSRIIKTLGGQWITNQAISSTNAQWSMTEYFGRLWGV</sequence>
<gene>
    <name evidence="1" type="ORF">MENT_LOCUS21482</name>
</gene>
<protein>
    <submittedName>
        <fullName evidence="1">Uncharacterized protein</fullName>
    </submittedName>
</protein>
<organism evidence="1 2">
    <name type="scientific">Meloidogyne enterolobii</name>
    <name type="common">Root-knot nematode worm</name>
    <name type="synonym">Meloidogyne mayaguensis</name>
    <dbReference type="NCBI Taxonomy" id="390850"/>
    <lineage>
        <taxon>Eukaryota</taxon>
        <taxon>Metazoa</taxon>
        <taxon>Ecdysozoa</taxon>
        <taxon>Nematoda</taxon>
        <taxon>Chromadorea</taxon>
        <taxon>Rhabditida</taxon>
        <taxon>Tylenchina</taxon>
        <taxon>Tylenchomorpha</taxon>
        <taxon>Tylenchoidea</taxon>
        <taxon>Meloidogynidae</taxon>
        <taxon>Meloidogyninae</taxon>
        <taxon>Meloidogyne</taxon>
    </lineage>
</organism>
<dbReference type="AlphaFoldDB" id="A0A6V7V571"/>
<comment type="caution">
    <text evidence="1">The sequence shown here is derived from an EMBL/GenBank/DDBJ whole genome shotgun (WGS) entry which is preliminary data.</text>
</comment>